<keyword evidence="7 8" id="KW-0472">Membrane</keyword>
<evidence type="ECO:0000313" key="12">
    <source>
        <dbReference type="Proteomes" id="UP000285295"/>
    </source>
</evidence>
<comment type="similarity">
    <text evidence="2">Belongs to the binding-protein-dependent transport system permease family. HisMQ subfamily.</text>
</comment>
<keyword evidence="6 8" id="KW-1133">Transmembrane helix</keyword>
<evidence type="ECO:0000313" key="13">
    <source>
        <dbReference type="Proteomes" id="UP000285710"/>
    </source>
</evidence>
<proteinExistence type="inferred from homology"/>
<reference evidence="12 13" key="1">
    <citation type="submission" date="2019-01" db="EMBL/GenBank/DDBJ databases">
        <title>Sinorhodobacter populi sp. nov. isolated from the symptomatic bark tissue of Populus euramericana canker.</title>
        <authorList>
            <person name="Xu G."/>
        </authorList>
    </citation>
    <scope>NUCLEOTIDE SEQUENCE [LARGE SCALE GENOMIC DNA]</scope>
    <source>
        <strain evidence="10 13">2D-5</strain>
        <strain evidence="11 12">D19-10-3-21</strain>
    </source>
</reference>
<dbReference type="AlphaFoldDB" id="A0A443J4K6"/>
<sequence length="227" mass="25566">MSYQFDFSFLYDYWPDLLAGMRLTIGLSVLSILFGFIFGSACAIARVHGGKTLRTIVGCYVDLVRNTPLVVQAFWLFFGMASMGLKIGAFWAAIITLVINVGAYTTEIIRAGLESIPRGQKEAADCLALRRWQVILYIELPQAVERVYPALVSQFILMMLATSIMSQISVEELTGAAYGIQSMTFRGFEVYVVVAVIYLVLSWLTRTMFEVIARIAFTRRRRLRTPL</sequence>
<reference evidence="12 13" key="2">
    <citation type="submission" date="2019-01" db="EMBL/GenBank/DDBJ databases">
        <authorList>
            <person name="Li Y."/>
        </authorList>
    </citation>
    <scope>NUCLEOTIDE SEQUENCE [LARGE SCALE GENOMIC DNA]</scope>
    <source>
        <strain evidence="10 13">2D-5</strain>
        <strain evidence="11 12">D19-10-3-21</strain>
    </source>
</reference>
<gene>
    <name evidence="11" type="ORF">D2T31_13435</name>
    <name evidence="10" type="ORF">D2T33_01030</name>
</gene>
<evidence type="ECO:0000256" key="8">
    <source>
        <dbReference type="RuleBase" id="RU363032"/>
    </source>
</evidence>
<keyword evidence="5 8" id="KW-0812">Transmembrane</keyword>
<dbReference type="Pfam" id="PF00528">
    <property type="entry name" value="BPD_transp_1"/>
    <property type="match status" value="1"/>
</dbReference>
<dbReference type="NCBIfam" id="TIGR01726">
    <property type="entry name" value="HEQRo_perm_3TM"/>
    <property type="match status" value="1"/>
</dbReference>
<dbReference type="Proteomes" id="UP000285710">
    <property type="component" value="Unassembled WGS sequence"/>
</dbReference>
<dbReference type="CDD" id="cd06261">
    <property type="entry name" value="TM_PBP2"/>
    <property type="match status" value="1"/>
</dbReference>
<keyword evidence="3 8" id="KW-0813">Transport</keyword>
<feature type="domain" description="ABC transmembrane type-1" evidence="9">
    <location>
        <begin position="21"/>
        <end position="209"/>
    </location>
</feature>
<feature type="transmembrane region" description="Helical" evidence="8">
    <location>
        <begin position="190"/>
        <end position="217"/>
    </location>
</feature>
<dbReference type="InterPro" id="IPR043429">
    <property type="entry name" value="ArtM/GltK/GlnP/TcyL/YhdX-like"/>
</dbReference>
<comment type="caution">
    <text evidence="10">The sequence shown here is derived from an EMBL/GenBank/DDBJ whole genome shotgun (WGS) entry which is preliminary data.</text>
</comment>
<dbReference type="SUPFAM" id="SSF161098">
    <property type="entry name" value="MetI-like"/>
    <property type="match status" value="1"/>
</dbReference>
<protein>
    <submittedName>
        <fullName evidence="10">Amino acid ABC transporter permease</fullName>
    </submittedName>
</protein>
<dbReference type="InterPro" id="IPR035906">
    <property type="entry name" value="MetI-like_sf"/>
</dbReference>
<dbReference type="PANTHER" id="PTHR30614">
    <property type="entry name" value="MEMBRANE COMPONENT OF AMINO ACID ABC TRANSPORTER"/>
    <property type="match status" value="1"/>
</dbReference>
<organism evidence="10 13">
    <name type="scientific">Paenirhodobacter populi</name>
    <dbReference type="NCBI Taxonomy" id="2306993"/>
    <lineage>
        <taxon>Bacteria</taxon>
        <taxon>Pseudomonadati</taxon>
        <taxon>Pseudomonadota</taxon>
        <taxon>Alphaproteobacteria</taxon>
        <taxon>Rhodobacterales</taxon>
        <taxon>Rhodobacter group</taxon>
        <taxon>Paenirhodobacter</taxon>
    </lineage>
</organism>
<dbReference type="Gene3D" id="1.10.3720.10">
    <property type="entry name" value="MetI-like"/>
    <property type="match status" value="1"/>
</dbReference>
<dbReference type="OrthoDB" id="9787841at2"/>
<dbReference type="InterPro" id="IPR000515">
    <property type="entry name" value="MetI-like"/>
</dbReference>
<keyword evidence="13" id="KW-1185">Reference proteome</keyword>
<dbReference type="GO" id="GO:0043190">
    <property type="term" value="C:ATP-binding cassette (ABC) transporter complex"/>
    <property type="evidence" value="ECO:0007669"/>
    <property type="project" value="InterPro"/>
</dbReference>
<evidence type="ECO:0000313" key="10">
    <source>
        <dbReference type="EMBL" id="RWR15488.1"/>
    </source>
</evidence>
<feature type="transmembrane region" description="Helical" evidence="8">
    <location>
        <begin position="147"/>
        <end position="170"/>
    </location>
</feature>
<dbReference type="InterPro" id="IPR010065">
    <property type="entry name" value="AA_ABC_transptr_permease_3TM"/>
</dbReference>
<keyword evidence="4" id="KW-1003">Cell membrane</keyword>
<dbReference type="EMBL" id="SAUX01000015">
    <property type="protein sequence ID" value="RWR28364.1"/>
    <property type="molecule type" value="Genomic_DNA"/>
</dbReference>
<feature type="transmembrane region" description="Helical" evidence="8">
    <location>
        <begin position="90"/>
        <end position="109"/>
    </location>
</feature>
<accession>A0A443K6I3</accession>
<evidence type="ECO:0000256" key="7">
    <source>
        <dbReference type="ARBA" id="ARBA00023136"/>
    </source>
</evidence>
<evidence type="ECO:0000256" key="3">
    <source>
        <dbReference type="ARBA" id="ARBA00022448"/>
    </source>
</evidence>
<accession>A0A443J4K6</accession>
<evidence type="ECO:0000256" key="2">
    <source>
        <dbReference type="ARBA" id="ARBA00010072"/>
    </source>
</evidence>
<evidence type="ECO:0000256" key="1">
    <source>
        <dbReference type="ARBA" id="ARBA00004429"/>
    </source>
</evidence>
<feature type="transmembrane region" description="Helical" evidence="8">
    <location>
        <begin position="20"/>
        <end position="45"/>
    </location>
</feature>
<comment type="subcellular location">
    <subcellularLocation>
        <location evidence="1">Cell inner membrane</location>
        <topology evidence="1">Multi-pass membrane protein</topology>
    </subcellularLocation>
    <subcellularLocation>
        <location evidence="8">Cell membrane</location>
        <topology evidence="8">Multi-pass membrane protein</topology>
    </subcellularLocation>
</comment>
<dbReference type="PANTHER" id="PTHR30614:SF35">
    <property type="entry name" value="ABC TRANSPORTER PERMEASE PROTEIN"/>
    <property type="match status" value="1"/>
</dbReference>
<evidence type="ECO:0000259" key="9">
    <source>
        <dbReference type="PROSITE" id="PS50928"/>
    </source>
</evidence>
<dbReference type="GO" id="GO:0022857">
    <property type="term" value="F:transmembrane transporter activity"/>
    <property type="evidence" value="ECO:0007669"/>
    <property type="project" value="InterPro"/>
</dbReference>
<dbReference type="GO" id="GO:0006865">
    <property type="term" value="P:amino acid transport"/>
    <property type="evidence" value="ECO:0007669"/>
    <property type="project" value="TreeGrafter"/>
</dbReference>
<feature type="transmembrane region" description="Helical" evidence="8">
    <location>
        <begin position="57"/>
        <end position="78"/>
    </location>
</feature>
<evidence type="ECO:0000256" key="4">
    <source>
        <dbReference type="ARBA" id="ARBA00022475"/>
    </source>
</evidence>
<dbReference type="EMBL" id="SAUW01000001">
    <property type="protein sequence ID" value="RWR15488.1"/>
    <property type="molecule type" value="Genomic_DNA"/>
</dbReference>
<evidence type="ECO:0000313" key="11">
    <source>
        <dbReference type="EMBL" id="RWR28364.1"/>
    </source>
</evidence>
<dbReference type="Proteomes" id="UP000285295">
    <property type="component" value="Unassembled WGS sequence"/>
</dbReference>
<evidence type="ECO:0000256" key="5">
    <source>
        <dbReference type="ARBA" id="ARBA00022692"/>
    </source>
</evidence>
<evidence type="ECO:0000256" key="6">
    <source>
        <dbReference type="ARBA" id="ARBA00022989"/>
    </source>
</evidence>
<name>A0A443J4K6_9RHOB</name>
<dbReference type="PROSITE" id="PS50928">
    <property type="entry name" value="ABC_TM1"/>
    <property type="match status" value="1"/>
</dbReference>
<dbReference type="RefSeq" id="WP_128237730.1">
    <property type="nucleotide sequence ID" value="NZ_SAUW01000001.1"/>
</dbReference>